<evidence type="ECO:0000256" key="8">
    <source>
        <dbReference type="ARBA" id="ARBA00023146"/>
    </source>
</evidence>
<dbReference type="GO" id="GO:0006424">
    <property type="term" value="P:glutamyl-tRNA aminoacylation"/>
    <property type="evidence" value="ECO:0007669"/>
    <property type="project" value="InterPro"/>
</dbReference>
<evidence type="ECO:0000256" key="2">
    <source>
        <dbReference type="ARBA" id="ARBA00007894"/>
    </source>
</evidence>
<keyword evidence="6 11" id="KW-0067">ATP-binding</keyword>
<dbReference type="SUPFAM" id="SSF52374">
    <property type="entry name" value="Nucleotidylyl transferase"/>
    <property type="match status" value="1"/>
</dbReference>
<dbReference type="InterPro" id="IPR020058">
    <property type="entry name" value="Glu/Gln-tRNA-synth_Ib_cat-dom"/>
</dbReference>
<feature type="domain" description="Aminoacyl-tRNA synthetase class I anticodon-binding" evidence="13">
    <location>
        <begin position="426"/>
        <end position="541"/>
    </location>
</feature>
<evidence type="ECO:0000313" key="14">
    <source>
        <dbReference type="EMBL" id="KAF3009805.1"/>
    </source>
</evidence>
<dbReference type="OrthoDB" id="428822at2759"/>
<dbReference type="GO" id="GO:0008270">
    <property type="term" value="F:zinc ion binding"/>
    <property type="evidence" value="ECO:0007669"/>
    <property type="project" value="InterPro"/>
</dbReference>
<evidence type="ECO:0000256" key="9">
    <source>
        <dbReference type="ARBA" id="ARBA00030865"/>
    </source>
</evidence>
<dbReference type="EMBL" id="SWKU01000002">
    <property type="protein sequence ID" value="KAF3009805.1"/>
    <property type="molecule type" value="Genomic_DNA"/>
</dbReference>
<dbReference type="Gene3D" id="3.40.50.620">
    <property type="entry name" value="HUPs"/>
    <property type="match status" value="1"/>
</dbReference>
<evidence type="ECO:0000256" key="3">
    <source>
        <dbReference type="ARBA" id="ARBA00012835"/>
    </source>
</evidence>
<evidence type="ECO:0000256" key="4">
    <source>
        <dbReference type="ARBA" id="ARBA00022598"/>
    </source>
</evidence>
<gene>
    <name evidence="14" type="primary">MSE1</name>
    <name evidence="14" type="ORF">E8E13_010124</name>
</gene>
<dbReference type="FunFam" id="3.40.50.620:FF:000045">
    <property type="entry name" value="Glutamate--tRNA ligase, mitochondrial"/>
    <property type="match status" value="1"/>
</dbReference>
<evidence type="ECO:0000256" key="6">
    <source>
        <dbReference type="ARBA" id="ARBA00022840"/>
    </source>
</evidence>
<organism evidence="14 15">
    <name type="scientific">Curvularia kusanoi</name>
    <name type="common">Cochliobolus kusanoi</name>
    <dbReference type="NCBI Taxonomy" id="90978"/>
    <lineage>
        <taxon>Eukaryota</taxon>
        <taxon>Fungi</taxon>
        <taxon>Dikarya</taxon>
        <taxon>Ascomycota</taxon>
        <taxon>Pezizomycotina</taxon>
        <taxon>Dothideomycetes</taxon>
        <taxon>Pleosporomycetidae</taxon>
        <taxon>Pleosporales</taxon>
        <taxon>Pleosporineae</taxon>
        <taxon>Pleosporaceae</taxon>
        <taxon>Curvularia</taxon>
    </lineage>
</organism>
<dbReference type="GO" id="GO:0005524">
    <property type="term" value="F:ATP binding"/>
    <property type="evidence" value="ECO:0007669"/>
    <property type="project" value="UniProtKB-KW"/>
</dbReference>
<dbReference type="CDD" id="cd00808">
    <property type="entry name" value="GluRS_core"/>
    <property type="match status" value="1"/>
</dbReference>
<dbReference type="Pfam" id="PF00749">
    <property type="entry name" value="tRNA-synt_1c"/>
    <property type="match status" value="1"/>
</dbReference>
<dbReference type="InterPro" id="IPR000924">
    <property type="entry name" value="Glu/Gln-tRNA-synth"/>
</dbReference>
<feature type="domain" description="Glutamyl/glutaminyl-tRNA synthetase class Ib catalytic" evidence="12">
    <location>
        <begin position="48"/>
        <end position="354"/>
    </location>
</feature>
<reference evidence="14" key="1">
    <citation type="submission" date="2019-04" db="EMBL/GenBank/DDBJ databases">
        <title>Sequencing of skin fungus with MAO and IRED activity.</title>
        <authorList>
            <person name="Marsaioli A.J."/>
            <person name="Bonatto J.M.C."/>
            <person name="Reis Junior O."/>
        </authorList>
    </citation>
    <scope>NUCLEOTIDE SEQUENCE</scope>
    <source>
        <strain evidence="14">30M1</strain>
    </source>
</reference>
<sequence>MSFSLLLRPQVGAYTCRSCLVRLSRRTISSKAAKEQKSNTALPSTPARTRFAPSPTGYLHLGSLRTALFNYLLAKSTGGQFLLRIEDTDQKRTVADAEQRLFKDLRWAGLDWDEGPEVGGPYGPYKQSERSAIYREHAQKLLDSGHAYRCFCTTERLNALAEHRHKLGLATDYDRTCASIPKDESDDRAHRHEPHVIRLKVPDQYPTYRDLIYGTFKPLKRRGHVTETSYEDPILLKSDGLPTYHLANVVDDHLMNITHVIRGSEWMPSTPKHIAMYSAFGWTPPQFAHVGLLVDEAGNKLSKRNFDTDITSFKEQEIFPETLTNFAALLGWSHKEKTDVMTLSDLIRNFTLKFTKGNTTVTFGKLHFLQRKHAALRSATGGAPLQEIVDSITSLLTSSESPYNPADWRPLTGPDPTSLASYVESIVRADAENFTNSNEFLYRNSFFFAPLRPANTASLTAGTPADVVERSRGLAELKEREWDREHLMQRVQDIIDGRPEGKKGGKDVYHYLRLALTGQEKGIRLYDIMLVLGRRETLARLGVEEA</sequence>
<dbReference type="PRINTS" id="PR00987">
    <property type="entry name" value="TRNASYNTHGLU"/>
</dbReference>
<dbReference type="GO" id="GO:0005739">
    <property type="term" value="C:mitochondrion"/>
    <property type="evidence" value="ECO:0007669"/>
    <property type="project" value="UniProtKB-SubCell"/>
</dbReference>
<keyword evidence="4 11" id="KW-0436">Ligase</keyword>
<proteinExistence type="inferred from homology"/>
<dbReference type="GO" id="GO:0000049">
    <property type="term" value="F:tRNA binding"/>
    <property type="evidence" value="ECO:0007669"/>
    <property type="project" value="InterPro"/>
</dbReference>
<dbReference type="InterPro" id="IPR045462">
    <property type="entry name" value="aa-tRNA-synth_I_cd-bd"/>
</dbReference>
<keyword evidence="8 11" id="KW-0030">Aminoacyl-tRNA synthetase</keyword>
<dbReference type="InterPro" id="IPR008925">
    <property type="entry name" value="aa_tRNA-synth_I_cd-bd_sf"/>
</dbReference>
<dbReference type="PANTHER" id="PTHR43311:SF2">
    <property type="entry name" value="GLUTAMATE--TRNA LIGASE, MITOCHONDRIAL-RELATED"/>
    <property type="match status" value="1"/>
</dbReference>
<evidence type="ECO:0000259" key="13">
    <source>
        <dbReference type="Pfam" id="PF19269"/>
    </source>
</evidence>
<dbReference type="GO" id="GO:0004818">
    <property type="term" value="F:glutamate-tRNA ligase activity"/>
    <property type="evidence" value="ECO:0007669"/>
    <property type="project" value="UniProtKB-EC"/>
</dbReference>
<protein>
    <recommendedName>
        <fullName evidence="10">Glutamate--tRNA ligase, mitochondrial</fullName>
        <ecNumber evidence="3">6.1.1.17</ecNumber>
    </recommendedName>
    <alternativeName>
        <fullName evidence="9">Glutamyl-tRNA synthetase</fullName>
    </alternativeName>
</protein>
<dbReference type="InterPro" id="IPR033910">
    <property type="entry name" value="GluRS_core"/>
</dbReference>
<evidence type="ECO:0000256" key="11">
    <source>
        <dbReference type="RuleBase" id="RU363037"/>
    </source>
</evidence>
<evidence type="ECO:0000256" key="7">
    <source>
        <dbReference type="ARBA" id="ARBA00022917"/>
    </source>
</evidence>
<accession>A0A9P4TMQ1</accession>
<dbReference type="InterPro" id="IPR020751">
    <property type="entry name" value="aa-tRNA-synth_I_codon-bd_sub2"/>
</dbReference>
<dbReference type="InterPro" id="IPR049940">
    <property type="entry name" value="GluQ/Sye"/>
</dbReference>
<dbReference type="InterPro" id="IPR004527">
    <property type="entry name" value="Glu-tRNA-ligase_bac/mito"/>
</dbReference>
<keyword evidence="7 11" id="KW-0648">Protein biosynthesis</keyword>
<evidence type="ECO:0000256" key="5">
    <source>
        <dbReference type="ARBA" id="ARBA00022741"/>
    </source>
</evidence>
<name>A0A9P4TMQ1_CURKU</name>
<dbReference type="Gene3D" id="1.10.10.350">
    <property type="match status" value="1"/>
</dbReference>
<dbReference type="Proteomes" id="UP000801428">
    <property type="component" value="Unassembled WGS sequence"/>
</dbReference>
<comment type="similarity">
    <text evidence="2">Belongs to the class-I aminoacyl-tRNA synthetase family. Glutamate--tRNA ligase type 1 subfamily.</text>
</comment>
<dbReference type="HAMAP" id="MF_00022">
    <property type="entry name" value="Glu_tRNA_synth_type1"/>
    <property type="match status" value="1"/>
</dbReference>
<comment type="caution">
    <text evidence="14">The sequence shown here is derived from an EMBL/GenBank/DDBJ whole genome shotgun (WGS) entry which is preliminary data.</text>
</comment>
<evidence type="ECO:0000313" key="15">
    <source>
        <dbReference type="Proteomes" id="UP000801428"/>
    </source>
</evidence>
<dbReference type="Pfam" id="PF19269">
    <property type="entry name" value="Anticodon_2"/>
    <property type="match status" value="1"/>
</dbReference>
<dbReference type="PANTHER" id="PTHR43311">
    <property type="entry name" value="GLUTAMATE--TRNA LIGASE"/>
    <property type="match status" value="1"/>
</dbReference>
<dbReference type="NCBIfam" id="TIGR00464">
    <property type="entry name" value="gltX_bact"/>
    <property type="match status" value="1"/>
</dbReference>
<keyword evidence="15" id="KW-1185">Reference proteome</keyword>
<evidence type="ECO:0000256" key="10">
    <source>
        <dbReference type="ARBA" id="ARBA00072917"/>
    </source>
</evidence>
<evidence type="ECO:0000256" key="1">
    <source>
        <dbReference type="ARBA" id="ARBA00004173"/>
    </source>
</evidence>
<keyword evidence="5 11" id="KW-0547">Nucleotide-binding</keyword>
<dbReference type="SUPFAM" id="SSF48163">
    <property type="entry name" value="An anticodon-binding domain of class I aminoacyl-tRNA synthetases"/>
    <property type="match status" value="1"/>
</dbReference>
<dbReference type="InterPro" id="IPR014729">
    <property type="entry name" value="Rossmann-like_a/b/a_fold"/>
</dbReference>
<dbReference type="EC" id="6.1.1.17" evidence="3"/>
<dbReference type="AlphaFoldDB" id="A0A9P4TMQ1"/>
<comment type="subcellular location">
    <subcellularLocation>
        <location evidence="1">Mitochondrion</location>
    </subcellularLocation>
</comment>
<evidence type="ECO:0000259" key="12">
    <source>
        <dbReference type="Pfam" id="PF00749"/>
    </source>
</evidence>